<comment type="caution">
    <text evidence="1">The sequence shown here is derived from an EMBL/GenBank/DDBJ whole genome shotgun (WGS) entry which is preliminary data.</text>
</comment>
<protein>
    <submittedName>
        <fullName evidence="1">Fusaric acid resistance protein FusB</fullName>
    </submittedName>
</protein>
<evidence type="ECO:0000313" key="2">
    <source>
        <dbReference type="Proteomes" id="UP000077349"/>
    </source>
</evidence>
<organism evidence="1 2">
    <name type="scientific">Acetobacter malorum</name>
    <dbReference type="NCBI Taxonomy" id="178901"/>
    <lineage>
        <taxon>Bacteria</taxon>
        <taxon>Pseudomonadati</taxon>
        <taxon>Pseudomonadota</taxon>
        <taxon>Alphaproteobacteria</taxon>
        <taxon>Acetobacterales</taxon>
        <taxon>Acetobacteraceae</taxon>
        <taxon>Acetobacter</taxon>
    </lineage>
</organism>
<proteinExistence type="predicted"/>
<dbReference type="AlphaFoldDB" id="A0A177G4C1"/>
<dbReference type="PATRIC" id="fig|178901.16.peg.3972"/>
<evidence type="ECO:0000313" key="1">
    <source>
        <dbReference type="EMBL" id="OAG75152.1"/>
    </source>
</evidence>
<sequence>MAKDPVLPLSARRGIQVFLRKWVQTGTDATAWAGMTEGWLLRQMHGAPFEVQETLQKAAISLRILAAEQREDVLS</sequence>
<reference evidence="1 2" key="1">
    <citation type="submission" date="2016-03" db="EMBL/GenBank/DDBJ databases">
        <title>Draft genome sequence of Acetobacter malorum CECT 7742, a strain isolated from strawberry vinegar.</title>
        <authorList>
            <person name="Sainz F."/>
            <person name="Mas A."/>
            <person name="Torija M.J."/>
        </authorList>
    </citation>
    <scope>NUCLEOTIDE SEQUENCE [LARGE SCALE GENOMIC DNA]</scope>
    <source>
        <strain evidence="1 2">CECT 7742</strain>
    </source>
</reference>
<gene>
    <name evidence="1" type="ORF">Amal_03684</name>
</gene>
<dbReference type="EMBL" id="LVHD01000117">
    <property type="protein sequence ID" value="OAG75152.1"/>
    <property type="molecule type" value="Genomic_DNA"/>
</dbReference>
<dbReference type="Proteomes" id="UP000077349">
    <property type="component" value="Unassembled WGS sequence"/>
</dbReference>
<name>A0A177G4C1_9PROT</name>
<accession>A0A177G4C1</accession>